<dbReference type="Gene3D" id="3.40.630.30">
    <property type="match status" value="1"/>
</dbReference>
<keyword evidence="2" id="KW-1185">Reference proteome</keyword>
<accession>A0A1Y0IA64</accession>
<name>A0A1Y0IA64_9GAMM</name>
<keyword evidence="1" id="KW-0808">Transferase</keyword>
<dbReference type="EMBL" id="CP021425">
    <property type="protein sequence ID" value="ARU56365.1"/>
    <property type="molecule type" value="Genomic_DNA"/>
</dbReference>
<proteinExistence type="predicted"/>
<gene>
    <name evidence="1" type="ORF">OLMES_2302</name>
</gene>
<evidence type="ECO:0000313" key="2">
    <source>
        <dbReference type="Proteomes" id="UP000196027"/>
    </source>
</evidence>
<dbReference type="GO" id="GO:0016746">
    <property type="term" value="F:acyltransferase activity"/>
    <property type="evidence" value="ECO:0007669"/>
    <property type="project" value="UniProtKB-KW"/>
</dbReference>
<keyword evidence="1" id="KW-0012">Acyltransferase</keyword>
<dbReference type="Proteomes" id="UP000196027">
    <property type="component" value="Chromosome"/>
</dbReference>
<organism evidence="1 2">
    <name type="scientific">Oleiphilus messinensis</name>
    <dbReference type="NCBI Taxonomy" id="141451"/>
    <lineage>
        <taxon>Bacteria</taxon>
        <taxon>Pseudomonadati</taxon>
        <taxon>Pseudomonadota</taxon>
        <taxon>Gammaproteobacteria</taxon>
        <taxon>Oceanospirillales</taxon>
        <taxon>Oleiphilaceae</taxon>
        <taxon>Oleiphilus</taxon>
    </lineage>
</organism>
<dbReference type="KEGG" id="ome:OLMES_2302"/>
<sequence>MIRWRKEPLVNEKNQIYQSLNHPQFLIAGNRPVSIHRADTRGLKEEAYRLRYQVYCKHLGFEPEDEHPDQLEQDRYDQWSYHLLVRDEISGRYVGTMRLVSPNQGTQQALPLQNFYTEKQLLPAQERPSVWHSGQHIEYSRLAISPETATQYSKTYPIEVARLLYLSASAFFVSQPRLQHAHCFVEGRLARRLNIIGLPLERTAHYVEFKGQRAAYYFSKRNYENWFRGESKELFYALLQLEHWNTNSTRRAA</sequence>
<dbReference type="Pfam" id="PF13444">
    <property type="entry name" value="Acetyltransf_5"/>
    <property type="match status" value="1"/>
</dbReference>
<dbReference type="AlphaFoldDB" id="A0A1Y0IA64"/>
<dbReference type="InterPro" id="IPR016181">
    <property type="entry name" value="Acyl_CoA_acyltransferase"/>
</dbReference>
<protein>
    <submittedName>
        <fullName evidence="1">PEP-CTERM/exosortase system-associated acyltransferase</fullName>
    </submittedName>
</protein>
<dbReference type="SUPFAM" id="SSF55729">
    <property type="entry name" value="Acyl-CoA N-acyltransferases (Nat)"/>
    <property type="match status" value="1"/>
</dbReference>
<reference evidence="1 2" key="1">
    <citation type="submission" date="2017-05" db="EMBL/GenBank/DDBJ databases">
        <title>Genomic insights into alkan degradation activity of Oleiphilus messinensis.</title>
        <authorList>
            <person name="Kozyavkin S.A."/>
            <person name="Slesarev A.I."/>
            <person name="Golyshin P.N."/>
            <person name="Korzhenkov A."/>
            <person name="Golyshina O.N."/>
            <person name="Toshchakov S.V."/>
        </authorList>
    </citation>
    <scope>NUCLEOTIDE SEQUENCE [LARGE SCALE GENOMIC DNA]</scope>
    <source>
        <strain evidence="1 2">ME102</strain>
    </source>
</reference>
<evidence type="ECO:0000313" key="1">
    <source>
        <dbReference type="EMBL" id="ARU56365.1"/>
    </source>
</evidence>